<evidence type="ECO:0000313" key="3">
    <source>
        <dbReference type="EMBL" id="KAK0623622.1"/>
    </source>
</evidence>
<dbReference type="PANTHER" id="PTHR47942:SF105">
    <property type="entry name" value="ATPASE EXPRESSION PROTEIN 3"/>
    <property type="match status" value="1"/>
</dbReference>
<evidence type="ECO:0008006" key="5">
    <source>
        <dbReference type="Google" id="ProtNLM"/>
    </source>
</evidence>
<keyword evidence="1" id="KW-0677">Repeat</keyword>
<accession>A0AA39WYC5</accession>
<evidence type="ECO:0000256" key="1">
    <source>
        <dbReference type="ARBA" id="ARBA00022737"/>
    </source>
</evidence>
<reference evidence="3" key="1">
    <citation type="submission" date="2023-06" db="EMBL/GenBank/DDBJ databases">
        <title>Genome-scale phylogeny and comparative genomics of the fungal order Sordariales.</title>
        <authorList>
            <consortium name="Lawrence Berkeley National Laboratory"/>
            <person name="Hensen N."/>
            <person name="Bonometti L."/>
            <person name="Westerberg I."/>
            <person name="Brannstrom I.O."/>
            <person name="Guillou S."/>
            <person name="Cros-Aarteil S."/>
            <person name="Calhoun S."/>
            <person name="Haridas S."/>
            <person name="Kuo A."/>
            <person name="Mondo S."/>
            <person name="Pangilinan J."/>
            <person name="Riley R."/>
            <person name="Labutti K."/>
            <person name="Andreopoulos B."/>
            <person name="Lipzen A."/>
            <person name="Chen C."/>
            <person name="Yanf M."/>
            <person name="Daum C."/>
            <person name="Ng V."/>
            <person name="Clum A."/>
            <person name="Steindorff A."/>
            <person name="Ohm R."/>
            <person name="Martin F."/>
            <person name="Silar P."/>
            <person name="Natvig D."/>
            <person name="Lalanne C."/>
            <person name="Gautier V."/>
            <person name="Ament-Velasquez S.L."/>
            <person name="Kruys A."/>
            <person name="Hutchinson M.I."/>
            <person name="Powell A.J."/>
            <person name="Barry K."/>
            <person name="Miller A.N."/>
            <person name="Grigoriev I.V."/>
            <person name="Debuchy R."/>
            <person name="Gladieux P."/>
            <person name="Thoren M.H."/>
            <person name="Johannesson H."/>
        </authorList>
    </citation>
    <scope>NUCLEOTIDE SEQUENCE</scope>
    <source>
        <strain evidence="3">CBS 606.72</strain>
    </source>
</reference>
<gene>
    <name evidence="3" type="ORF">B0T14DRAFT_602167</name>
</gene>
<dbReference type="Gene3D" id="1.25.40.10">
    <property type="entry name" value="Tetratricopeptide repeat domain"/>
    <property type="match status" value="1"/>
</dbReference>
<comment type="caution">
    <text evidence="3">The sequence shown here is derived from an EMBL/GenBank/DDBJ whole genome shotgun (WGS) entry which is preliminary data.</text>
</comment>
<dbReference type="InterPro" id="IPR051222">
    <property type="entry name" value="PPR/CCM1_RNA-binding"/>
</dbReference>
<dbReference type="InterPro" id="IPR002885">
    <property type="entry name" value="PPR_rpt"/>
</dbReference>
<dbReference type="Pfam" id="PF13812">
    <property type="entry name" value="PPR_3"/>
    <property type="match status" value="1"/>
</dbReference>
<evidence type="ECO:0000313" key="4">
    <source>
        <dbReference type="Proteomes" id="UP001175000"/>
    </source>
</evidence>
<organism evidence="3 4">
    <name type="scientific">Immersiella caudata</name>
    <dbReference type="NCBI Taxonomy" id="314043"/>
    <lineage>
        <taxon>Eukaryota</taxon>
        <taxon>Fungi</taxon>
        <taxon>Dikarya</taxon>
        <taxon>Ascomycota</taxon>
        <taxon>Pezizomycotina</taxon>
        <taxon>Sordariomycetes</taxon>
        <taxon>Sordariomycetidae</taxon>
        <taxon>Sordariales</taxon>
        <taxon>Lasiosphaeriaceae</taxon>
        <taxon>Immersiella</taxon>
    </lineage>
</organism>
<dbReference type="PANTHER" id="PTHR47942">
    <property type="entry name" value="TETRATRICOPEPTIDE REPEAT (TPR)-LIKE SUPERFAMILY PROTEIN-RELATED"/>
    <property type="match status" value="1"/>
</dbReference>
<dbReference type="InterPro" id="IPR011990">
    <property type="entry name" value="TPR-like_helical_dom_sf"/>
</dbReference>
<feature type="region of interest" description="Disordered" evidence="2">
    <location>
        <begin position="564"/>
        <end position="588"/>
    </location>
</feature>
<protein>
    <recommendedName>
        <fullName evidence="5">Pentatricopeptide repeat-containing protein</fullName>
    </recommendedName>
</protein>
<dbReference type="Pfam" id="PF13041">
    <property type="entry name" value="PPR_2"/>
    <property type="match status" value="1"/>
</dbReference>
<sequence length="588" mass="66366">MFTQAAIALSSKRLASTSAIVAPQPPATAEDKNTELVEERRVQKIEFAVKKHLQYLSKDPFKIQEHVLRILEKGNFEEALLLVRKASRDTKITVSWNHLIDYEMKNQRLHAAIKLYNEMKKRVQLPDAKTFTIIFRGCAKSKHPKLAVSEALRIYNSMIVNERISPNIYHLNGVLEVCNNAGDLDSMFTVLETMNNGTRKPDSWTYTIVLNALRNSPHKLNHLDLDPAAAQRQVELVLGRAKMIWEDVMSRWNNGQILIDEALVCAMGRILAMGDYADKKSILGLLESTLRIPRFDITEGSAVAGDTQPQLPAKDTGNHALTVPKPGNNALSLVMLSLELTKKTSVAPKYWQHFTSVFGVKPDKANYISYIQVLMKGRASAKVAEAVCSVQDAFLAPFIYRMAFSTCIHDGLNKHAFEHACKIFDFMIAKAPYPDPLSMRLFLQVARTNVRHLYEMDEKSPRAGKLAVGSQIVAALECMWKPFRVLMNTLHHTGRDQPKRGLWGLEDNEKLEVVAIARRMIAAMDVVTGEKMSEDEKVMETLRSRRSLLNKLVERYVETLPLDESSKGNKKMTLRQDGRTDAPFPRIA</sequence>
<dbReference type="AlphaFoldDB" id="A0AA39WYC5"/>
<proteinExistence type="predicted"/>
<evidence type="ECO:0000256" key="2">
    <source>
        <dbReference type="SAM" id="MobiDB-lite"/>
    </source>
</evidence>
<name>A0AA39WYC5_9PEZI</name>
<dbReference type="EMBL" id="JAULSU010000003">
    <property type="protein sequence ID" value="KAK0623622.1"/>
    <property type="molecule type" value="Genomic_DNA"/>
</dbReference>
<dbReference type="Proteomes" id="UP001175000">
    <property type="component" value="Unassembled WGS sequence"/>
</dbReference>
<keyword evidence="4" id="KW-1185">Reference proteome</keyword>